<protein>
    <submittedName>
        <fullName evidence="2">Uncharacterized protein</fullName>
    </submittedName>
</protein>
<evidence type="ECO:0000313" key="3">
    <source>
        <dbReference type="Proteomes" id="UP000772434"/>
    </source>
</evidence>
<dbReference type="EMBL" id="JADNRY010000198">
    <property type="protein sequence ID" value="KAF9061557.1"/>
    <property type="molecule type" value="Genomic_DNA"/>
</dbReference>
<feature type="compositionally biased region" description="Polar residues" evidence="1">
    <location>
        <begin position="111"/>
        <end position="121"/>
    </location>
</feature>
<dbReference type="Proteomes" id="UP000772434">
    <property type="component" value="Unassembled WGS sequence"/>
</dbReference>
<feature type="compositionally biased region" description="Basic and acidic residues" evidence="1">
    <location>
        <begin position="36"/>
        <end position="48"/>
    </location>
</feature>
<dbReference type="OrthoDB" id="2504266at2759"/>
<dbReference type="AlphaFoldDB" id="A0A9P5PF64"/>
<gene>
    <name evidence="2" type="ORF">BDP27DRAFT_328753</name>
</gene>
<feature type="region of interest" description="Disordered" evidence="1">
    <location>
        <begin position="96"/>
        <end position="121"/>
    </location>
</feature>
<evidence type="ECO:0000313" key="2">
    <source>
        <dbReference type="EMBL" id="KAF9061557.1"/>
    </source>
</evidence>
<reference evidence="2" key="1">
    <citation type="submission" date="2020-11" db="EMBL/GenBank/DDBJ databases">
        <authorList>
            <consortium name="DOE Joint Genome Institute"/>
            <person name="Ahrendt S."/>
            <person name="Riley R."/>
            <person name="Andreopoulos W."/>
            <person name="Labutti K."/>
            <person name="Pangilinan J."/>
            <person name="Ruiz-Duenas F.J."/>
            <person name="Barrasa J.M."/>
            <person name="Sanchez-Garcia M."/>
            <person name="Camarero S."/>
            <person name="Miyauchi S."/>
            <person name="Serrano A."/>
            <person name="Linde D."/>
            <person name="Babiker R."/>
            <person name="Drula E."/>
            <person name="Ayuso-Fernandez I."/>
            <person name="Pacheco R."/>
            <person name="Padilla G."/>
            <person name="Ferreira P."/>
            <person name="Barriuso J."/>
            <person name="Kellner H."/>
            <person name="Castanera R."/>
            <person name="Alfaro M."/>
            <person name="Ramirez L."/>
            <person name="Pisabarro A.G."/>
            <person name="Kuo A."/>
            <person name="Tritt A."/>
            <person name="Lipzen A."/>
            <person name="He G."/>
            <person name="Yan M."/>
            <person name="Ng V."/>
            <person name="Cullen D."/>
            <person name="Martin F."/>
            <person name="Rosso M.-N."/>
            <person name="Henrissat B."/>
            <person name="Hibbett D."/>
            <person name="Martinez A.T."/>
            <person name="Grigoriev I.V."/>
        </authorList>
    </citation>
    <scope>NUCLEOTIDE SEQUENCE</scope>
    <source>
        <strain evidence="2">AH 40177</strain>
    </source>
</reference>
<name>A0A9P5PF64_9AGAR</name>
<feature type="compositionally biased region" description="Low complexity" evidence="1">
    <location>
        <begin position="21"/>
        <end position="34"/>
    </location>
</feature>
<proteinExistence type="predicted"/>
<feature type="region of interest" description="Disordered" evidence="1">
    <location>
        <begin position="1"/>
        <end position="49"/>
    </location>
</feature>
<sequence length="121" mass="13389">MATVPVDAQQDELATTDNVASESELSQNLEQSPSNVDKEPAQDDDSRSLRIYSRPQLLALSKSPLVCVPPDMPELKEWFGFVMSFAELFSSSNGIKSAENEQNLSKKDSEPTTPNSGRERR</sequence>
<organism evidence="2 3">
    <name type="scientific">Rhodocollybia butyracea</name>
    <dbReference type="NCBI Taxonomy" id="206335"/>
    <lineage>
        <taxon>Eukaryota</taxon>
        <taxon>Fungi</taxon>
        <taxon>Dikarya</taxon>
        <taxon>Basidiomycota</taxon>
        <taxon>Agaricomycotina</taxon>
        <taxon>Agaricomycetes</taxon>
        <taxon>Agaricomycetidae</taxon>
        <taxon>Agaricales</taxon>
        <taxon>Marasmiineae</taxon>
        <taxon>Omphalotaceae</taxon>
        <taxon>Rhodocollybia</taxon>
    </lineage>
</organism>
<evidence type="ECO:0000256" key="1">
    <source>
        <dbReference type="SAM" id="MobiDB-lite"/>
    </source>
</evidence>
<comment type="caution">
    <text evidence="2">The sequence shown here is derived from an EMBL/GenBank/DDBJ whole genome shotgun (WGS) entry which is preliminary data.</text>
</comment>
<keyword evidence="3" id="KW-1185">Reference proteome</keyword>
<accession>A0A9P5PF64</accession>